<name>A0AAD6YH94_9AGAR</name>
<gene>
    <name evidence="2" type="ORF">GGX14DRAFT_697564</name>
</gene>
<dbReference type="AlphaFoldDB" id="A0AAD6YH94"/>
<sequence>MAYSRNNDLVIKDSNLLPGSLNLLSWHYEGPRLPCGGCFGAGRRLQPTLTNRPEDFAKLVTQAEEIAVKLAEIADAGKRLRATELNSAPRLEYSSLPNPVHVPGLPPPYLLRVFRNVQPPRTPGVLYESMVDRLACAFLGHYLPPTHQLLLQPQHTFRKAAPEDKDALQARPCQHPQSPSSPSLPRQLAPRRRFGRQRTAGAGPSFHSRFDWMLALVCKAFLFVSSPVKPVSVFFRSRPVPTPPALTSSTLLALSTAYYWAAHPGIPGSRRLTFSLSSTDAGAQRFGRCTQDHIRVGYGDSVFLRVRANARVASTVSISPIQPPRRRPPPPCTRLYREHTSQQLLLPVSFLPPIYRVAEETTPRDTFAPRPQICPWADKGRHRDGLSFLSSPFLAPHPPRSPDPASTPYASHILAMPRISLSSTFPPIKLYTRWRHPRCQRLSPRLALAVEGAVRGRKAARLQSAASQPPLSLTAFEDLPRMSSSR</sequence>
<keyword evidence="3" id="KW-1185">Reference proteome</keyword>
<evidence type="ECO:0000256" key="1">
    <source>
        <dbReference type="SAM" id="MobiDB-lite"/>
    </source>
</evidence>
<reference evidence="2" key="1">
    <citation type="submission" date="2023-03" db="EMBL/GenBank/DDBJ databases">
        <title>Massive genome expansion in bonnet fungi (Mycena s.s.) driven by repeated elements and novel gene families across ecological guilds.</title>
        <authorList>
            <consortium name="Lawrence Berkeley National Laboratory"/>
            <person name="Harder C.B."/>
            <person name="Miyauchi S."/>
            <person name="Viragh M."/>
            <person name="Kuo A."/>
            <person name="Thoen E."/>
            <person name="Andreopoulos B."/>
            <person name="Lu D."/>
            <person name="Skrede I."/>
            <person name="Drula E."/>
            <person name="Henrissat B."/>
            <person name="Morin E."/>
            <person name="Kohler A."/>
            <person name="Barry K."/>
            <person name="LaButti K."/>
            <person name="Morin E."/>
            <person name="Salamov A."/>
            <person name="Lipzen A."/>
            <person name="Mereny Z."/>
            <person name="Hegedus B."/>
            <person name="Baldrian P."/>
            <person name="Stursova M."/>
            <person name="Weitz H."/>
            <person name="Taylor A."/>
            <person name="Grigoriev I.V."/>
            <person name="Nagy L.G."/>
            <person name="Martin F."/>
            <person name="Kauserud H."/>
        </authorList>
    </citation>
    <scope>NUCLEOTIDE SEQUENCE</scope>
    <source>
        <strain evidence="2">9144</strain>
    </source>
</reference>
<protein>
    <submittedName>
        <fullName evidence="2">Uncharacterized protein</fullName>
    </submittedName>
</protein>
<evidence type="ECO:0000313" key="3">
    <source>
        <dbReference type="Proteomes" id="UP001219525"/>
    </source>
</evidence>
<comment type="caution">
    <text evidence="2">The sequence shown here is derived from an EMBL/GenBank/DDBJ whole genome shotgun (WGS) entry which is preliminary data.</text>
</comment>
<dbReference type="EMBL" id="JARJCW010000029">
    <property type="protein sequence ID" value="KAJ7209975.1"/>
    <property type="molecule type" value="Genomic_DNA"/>
</dbReference>
<feature type="region of interest" description="Disordered" evidence="1">
    <location>
        <begin position="168"/>
        <end position="190"/>
    </location>
</feature>
<accession>A0AAD6YH94</accession>
<organism evidence="2 3">
    <name type="scientific">Mycena pura</name>
    <dbReference type="NCBI Taxonomy" id="153505"/>
    <lineage>
        <taxon>Eukaryota</taxon>
        <taxon>Fungi</taxon>
        <taxon>Dikarya</taxon>
        <taxon>Basidiomycota</taxon>
        <taxon>Agaricomycotina</taxon>
        <taxon>Agaricomycetes</taxon>
        <taxon>Agaricomycetidae</taxon>
        <taxon>Agaricales</taxon>
        <taxon>Marasmiineae</taxon>
        <taxon>Mycenaceae</taxon>
        <taxon>Mycena</taxon>
    </lineage>
</organism>
<feature type="compositionally biased region" description="Low complexity" evidence="1">
    <location>
        <begin position="176"/>
        <end position="188"/>
    </location>
</feature>
<evidence type="ECO:0000313" key="2">
    <source>
        <dbReference type="EMBL" id="KAJ7209975.1"/>
    </source>
</evidence>
<dbReference type="Proteomes" id="UP001219525">
    <property type="component" value="Unassembled WGS sequence"/>
</dbReference>
<proteinExistence type="predicted"/>